<comment type="caution">
    <text evidence="3">The sequence shown here is derived from an EMBL/GenBank/DDBJ whole genome shotgun (WGS) entry which is preliminary data.</text>
</comment>
<dbReference type="EMBL" id="BSYJ01000004">
    <property type="protein sequence ID" value="GMG87939.1"/>
    <property type="molecule type" value="Genomic_DNA"/>
</dbReference>
<dbReference type="PANTHER" id="PTHR43569:SF1">
    <property type="entry name" value="BLL3371 PROTEIN"/>
    <property type="match status" value="1"/>
</dbReference>
<evidence type="ECO:0000313" key="3">
    <source>
        <dbReference type="EMBL" id="GMG87939.1"/>
    </source>
</evidence>
<dbReference type="InterPro" id="IPR006680">
    <property type="entry name" value="Amidohydro-rel"/>
</dbReference>
<dbReference type="SUPFAM" id="SSF51556">
    <property type="entry name" value="Metallo-dependent hydrolases"/>
    <property type="match status" value="1"/>
</dbReference>
<accession>A0ABQ6M0Q2</accession>
<organism evidence="3 4">
    <name type="scientific">Biformimicrobium ophioploci</name>
    <dbReference type="NCBI Taxonomy" id="3036711"/>
    <lineage>
        <taxon>Bacteria</taxon>
        <taxon>Pseudomonadati</taxon>
        <taxon>Pseudomonadota</taxon>
        <taxon>Gammaproteobacteria</taxon>
        <taxon>Cellvibrionales</taxon>
        <taxon>Microbulbiferaceae</taxon>
        <taxon>Biformimicrobium</taxon>
    </lineage>
</organism>
<evidence type="ECO:0000313" key="4">
    <source>
        <dbReference type="Proteomes" id="UP001224392"/>
    </source>
</evidence>
<feature type="domain" description="Amidohydrolase-related" evidence="2">
    <location>
        <begin position="4"/>
        <end position="289"/>
    </location>
</feature>
<dbReference type="Proteomes" id="UP001224392">
    <property type="component" value="Unassembled WGS sequence"/>
</dbReference>
<comment type="similarity">
    <text evidence="1">Belongs to the metallo-dependent hydrolases superfamily.</text>
</comment>
<sequence length="291" mass="32951">MKFIDAHHHLWDLDAVHYPWLMEKGQKRFFGDPTPIQKNYLVEDFHAESARFSPSHSVHVQVGAADDIAETRWLEQQQPLPSAIVAHCDLSADNAIEMLEQQAQHPRVRGVRQIVGRHSSEDSANGSGALLENTRWIHNLGVLAEMGMSFDLQMVPEQMPKALEALRQHPNLQVALCHVGSPWDQTEAGLNNWAQGLRELARLPNVSCKISGLGMFNPAWTTDTLRPLVDGVISAFGAERVMFGSNFPVDKLYRGYDELWQAYTTLIETYPEATRQQMLYNTAARFYRIDC</sequence>
<protein>
    <submittedName>
        <fullName evidence="3">Amidohydrolase</fullName>
    </submittedName>
</protein>
<dbReference type="RefSeq" id="WP_285764551.1">
    <property type="nucleotide sequence ID" value="NZ_BSYJ01000004.1"/>
</dbReference>
<dbReference type="Pfam" id="PF04909">
    <property type="entry name" value="Amidohydro_2"/>
    <property type="match status" value="1"/>
</dbReference>
<keyword evidence="4" id="KW-1185">Reference proteome</keyword>
<dbReference type="InterPro" id="IPR032466">
    <property type="entry name" value="Metal_Hydrolase"/>
</dbReference>
<dbReference type="Gene3D" id="3.20.20.140">
    <property type="entry name" value="Metal-dependent hydrolases"/>
    <property type="match status" value="1"/>
</dbReference>
<gene>
    <name evidence="3" type="ORF">MNKW57_22600</name>
</gene>
<evidence type="ECO:0000256" key="1">
    <source>
        <dbReference type="ARBA" id="ARBA00038310"/>
    </source>
</evidence>
<dbReference type="InterPro" id="IPR052350">
    <property type="entry name" value="Metallo-dep_Lactonases"/>
</dbReference>
<proteinExistence type="inferred from homology"/>
<dbReference type="PANTHER" id="PTHR43569">
    <property type="entry name" value="AMIDOHYDROLASE"/>
    <property type="match status" value="1"/>
</dbReference>
<evidence type="ECO:0000259" key="2">
    <source>
        <dbReference type="Pfam" id="PF04909"/>
    </source>
</evidence>
<reference evidence="3 4" key="1">
    <citation type="submission" date="2023-04" db="EMBL/GenBank/DDBJ databases">
        <title>Marinobulbifer ophiurae gen. nov., sp. Nov., isolate from tissue of brittle star Ophioplocus japonicus.</title>
        <authorList>
            <person name="Kawano K."/>
            <person name="Sawayama S."/>
            <person name="Nakagawa S."/>
        </authorList>
    </citation>
    <scope>NUCLEOTIDE SEQUENCE [LARGE SCALE GENOMIC DNA]</scope>
    <source>
        <strain evidence="3 4">NKW57</strain>
    </source>
</reference>
<name>A0ABQ6M0Q2_9GAMM</name>